<accession>A0A9D1XA83</accession>
<reference evidence="2" key="1">
    <citation type="journal article" date="2021" name="PeerJ">
        <title>Extensive microbial diversity within the chicken gut microbiome revealed by metagenomics and culture.</title>
        <authorList>
            <person name="Gilroy R."/>
            <person name="Ravi A."/>
            <person name="Getino M."/>
            <person name="Pursley I."/>
            <person name="Horton D.L."/>
            <person name="Alikhan N.F."/>
            <person name="Baker D."/>
            <person name="Gharbi K."/>
            <person name="Hall N."/>
            <person name="Watson M."/>
            <person name="Adriaenssens E.M."/>
            <person name="Foster-Nyarko E."/>
            <person name="Jarju S."/>
            <person name="Secka A."/>
            <person name="Antonio M."/>
            <person name="Oren A."/>
            <person name="Chaudhuri R.R."/>
            <person name="La Ragione R."/>
            <person name="Hildebrand F."/>
            <person name="Pallen M.J."/>
        </authorList>
    </citation>
    <scope>NUCLEOTIDE SEQUENCE</scope>
    <source>
        <strain evidence="2">ChiGjej6B6-14162</strain>
    </source>
</reference>
<dbReference type="EMBL" id="DXEL01000070">
    <property type="protein sequence ID" value="HIX75411.1"/>
    <property type="molecule type" value="Genomic_DNA"/>
</dbReference>
<dbReference type="InterPro" id="IPR027417">
    <property type="entry name" value="P-loop_NTPase"/>
</dbReference>
<dbReference type="GO" id="GO:0006302">
    <property type="term" value="P:double-strand break repair"/>
    <property type="evidence" value="ECO:0007669"/>
    <property type="project" value="TreeGrafter"/>
</dbReference>
<dbReference type="Pfam" id="PF13304">
    <property type="entry name" value="AAA_21"/>
    <property type="match status" value="1"/>
</dbReference>
<dbReference type="AlphaFoldDB" id="A0A9D1XA83"/>
<dbReference type="PIRSF" id="PIRSF029347">
    <property type="entry name" value="RecF"/>
    <property type="match status" value="1"/>
</dbReference>
<sequence>MRISSLKLYNWKNFHECSVSLTERCFIVGANATGKSNFLDAIRFLKDIVKTGGGLQKAVDDRGGIKRIRCLAARRRTDVALEVTLSDGRQDKWRYALSFKHSGGGILTNEVTVNYEKVFLIPEDRYLLDRTELSDGETKETLKYTHLEQAVTSKDFFDLKEALQNIQYLNIIPQLVRESNSNGGGYKDDYYGRNFLSDLAKLNEATRNKYLCLINEVLRRAVPQLDNLTFVRDDKGFYHLEAKYQHWRAQGSRQTERQFSDGTLRLIGFLFAVLSAKGILLLEEPEINLHPGVVAQLPEFLAKLQRYKHRQLIITTHSYDILANNGIDEREVILLTNGNEGTLAENVSNISDIRDVLGAGFSMADAVLPLSRPDQIQDLGSVEIRED</sequence>
<dbReference type="PANTHER" id="PTHR32182">
    <property type="entry name" value="DNA REPLICATION AND REPAIR PROTEIN RECF"/>
    <property type="match status" value="1"/>
</dbReference>
<dbReference type="SUPFAM" id="SSF52540">
    <property type="entry name" value="P-loop containing nucleoside triphosphate hydrolases"/>
    <property type="match status" value="1"/>
</dbReference>
<comment type="caution">
    <text evidence="2">The sequence shown here is derived from an EMBL/GenBank/DDBJ whole genome shotgun (WGS) entry which is preliminary data.</text>
</comment>
<dbReference type="GO" id="GO:0016887">
    <property type="term" value="F:ATP hydrolysis activity"/>
    <property type="evidence" value="ECO:0007669"/>
    <property type="project" value="InterPro"/>
</dbReference>
<dbReference type="Proteomes" id="UP000886740">
    <property type="component" value="Unassembled WGS sequence"/>
</dbReference>
<reference evidence="2" key="2">
    <citation type="submission" date="2021-04" db="EMBL/GenBank/DDBJ databases">
        <authorList>
            <person name="Gilroy R."/>
        </authorList>
    </citation>
    <scope>NUCLEOTIDE SEQUENCE</scope>
    <source>
        <strain evidence="2">ChiGjej6B6-14162</strain>
    </source>
</reference>
<dbReference type="InterPro" id="IPR003959">
    <property type="entry name" value="ATPase_AAA_core"/>
</dbReference>
<dbReference type="CDD" id="cd00267">
    <property type="entry name" value="ABC_ATPase"/>
    <property type="match status" value="1"/>
</dbReference>
<dbReference type="PANTHER" id="PTHR32182:SF22">
    <property type="entry name" value="ATP-DEPENDENT ENDONUCLEASE, OLD FAMILY-RELATED"/>
    <property type="match status" value="1"/>
</dbReference>
<proteinExistence type="predicted"/>
<name>A0A9D1XA83_9BACT</name>
<dbReference type="GO" id="GO:0005524">
    <property type="term" value="F:ATP binding"/>
    <property type="evidence" value="ECO:0007669"/>
    <property type="project" value="InterPro"/>
</dbReference>
<dbReference type="GO" id="GO:0000731">
    <property type="term" value="P:DNA synthesis involved in DNA repair"/>
    <property type="evidence" value="ECO:0007669"/>
    <property type="project" value="TreeGrafter"/>
</dbReference>
<feature type="domain" description="ATPase AAA-type core" evidence="1">
    <location>
        <begin position="26"/>
        <end position="322"/>
    </location>
</feature>
<gene>
    <name evidence="2" type="ORF">H9977_10330</name>
</gene>
<evidence type="ECO:0000313" key="3">
    <source>
        <dbReference type="Proteomes" id="UP000886740"/>
    </source>
</evidence>
<evidence type="ECO:0000313" key="2">
    <source>
        <dbReference type="EMBL" id="HIX75411.1"/>
    </source>
</evidence>
<evidence type="ECO:0000259" key="1">
    <source>
        <dbReference type="Pfam" id="PF13304"/>
    </source>
</evidence>
<dbReference type="InterPro" id="IPR014555">
    <property type="entry name" value="RecF-like"/>
</dbReference>
<dbReference type="Gene3D" id="3.40.50.300">
    <property type="entry name" value="P-loop containing nucleotide triphosphate hydrolases"/>
    <property type="match status" value="1"/>
</dbReference>
<organism evidence="2 3">
    <name type="scientific">Candidatus Parabacteroides intestinipullorum</name>
    <dbReference type="NCBI Taxonomy" id="2838723"/>
    <lineage>
        <taxon>Bacteria</taxon>
        <taxon>Pseudomonadati</taxon>
        <taxon>Bacteroidota</taxon>
        <taxon>Bacteroidia</taxon>
        <taxon>Bacteroidales</taxon>
        <taxon>Tannerellaceae</taxon>
        <taxon>Parabacteroides</taxon>
    </lineage>
</organism>
<protein>
    <submittedName>
        <fullName evidence="2">AAA family ATPase</fullName>
    </submittedName>
</protein>